<dbReference type="OrthoDB" id="416253at2759"/>
<dbReference type="GO" id="GO:1990641">
    <property type="term" value="P:response to iron ion starvation"/>
    <property type="evidence" value="ECO:0007669"/>
    <property type="project" value="UniProtKB-ARBA"/>
</dbReference>
<dbReference type="GO" id="GO:0033707">
    <property type="term" value="F:3''-deamino-3''-oxonicotianamine reductase activity"/>
    <property type="evidence" value="ECO:0007669"/>
    <property type="project" value="UniProtKB-ARBA"/>
</dbReference>
<dbReference type="RefSeq" id="XP_010936839.1">
    <property type="nucleotide sequence ID" value="XM_010938537.3"/>
</dbReference>
<dbReference type="SUPFAM" id="SSF51430">
    <property type="entry name" value="NAD(P)-linked oxidoreductase"/>
    <property type="match status" value="1"/>
</dbReference>
<comment type="similarity">
    <text evidence="1">Belongs to the aldo/keto reductase family.</text>
</comment>
<dbReference type="InterPro" id="IPR036812">
    <property type="entry name" value="NAD(P)_OxRdtase_dom_sf"/>
</dbReference>
<dbReference type="Gene3D" id="3.20.20.100">
    <property type="entry name" value="NADP-dependent oxidoreductase domain"/>
    <property type="match status" value="1"/>
</dbReference>
<dbReference type="PIRSF" id="PIRSF000097">
    <property type="entry name" value="AKR"/>
    <property type="match status" value="1"/>
</dbReference>
<sequence>MGVVPEIVLNSGRGMPVLGMGTATYPEPPEQTVFEAVVHAMELGYRHFDSASVYGSERPLGRAISFAIEKGLIGSRDELFITTKLWCTDMHQDHVLPALRHSLEVLGLEYVDLYLIHHPIRLKGEKKMEMSSDDILPVDIPSVWEGMEECQQQGLAKSIGVSNFTCKKIAELLTHAKVLPAVNQVEMHPVWQQGKLREFCQEKGIHISAYSPLGAFGAFWGSNKVLEAEEIKRIAQSLGKSRAQVCLRWAFQQGVSFVPKSYNKERLKENMEIFDWCLSAEDMEKLSLLPQERFNLAHPLVSPTSFYKTHADYWDGEV</sequence>
<gene>
    <name evidence="8" type="primary">LOC105056367</name>
</gene>
<keyword evidence="2" id="KW-0560">Oxidoreductase</keyword>
<feature type="binding site" evidence="4">
    <location>
        <position position="117"/>
    </location>
    <ligand>
        <name>substrate</name>
    </ligand>
</feature>
<dbReference type="CDD" id="cd19124">
    <property type="entry name" value="AKR_AKR4A_4B"/>
    <property type="match status" value="1"/>
</dbReference>
<protein>
    <submittedName>
        <fullName evidence="8">Non-functional NADPH-dependent codeinone reductase 2</fullName>
    </submittedName>
</protein>
<feature type="site" description="Lowers pKa of active site Tyr" evidence="5">
    <location>
        <position position="84"/>
    </location>
</feature>
<evidence type="ECO:0000256" key="3">
    <source>
        <dbReference type="PIRSR" id="PIRSR000097-1"/>
    </source>
</evidence>
<dbReference type="InParanoid" id="A0A6I9S4C6"/>
<dbReference type="PROSITE" id="PS00062">
    <property type="entry name" value="ALDOKETO_REDUCTASE_2"/>
    <property type="match status" value="1"/>
</dbReference>
<name>A0A6I9S4C6_ELAGV</name>
<reference evidence="8" key="1">
    <citation type="submission" date="2025-08" db="UniProtKB">
        <authorList>
            <consortium name="RefSeq"/>
        </authorList>
    </citation>
    <scope>IDENTIFICATION</scope>
</reference>
<dbReference type="GO" id="GO:0019290">
    <property type="term" value="P:siderophore biosynthetic process"/>
    <property type="evidence" value="ECO:0007669"/>
    <property type="project" value="UniProtKB-ARBA"/>
</dbReference>
<dbReference type="PANTHER" id="PTHR11732">
    <property type="entry name" value="ALDO/KETO REDUCTASE"/>
    <property type="match status" value="1"/>
</dbReference>
<dbReference type="InterPro" id="IPR018170">
    <property type="entry name" value="Aldo/ket_reductase_CS"/>
</dbReference>
<evidence type="ECO:0000259" key="6">
    <source>
        <dbReference type="Pfam" id="PF00248"/>
    </source>
</evidence>
<evidence type="ECO:0000313" key="8">
    <source>
        <dbReference type="RefSeq" id="XP_010936839.1"/>
    </source>
</evidence>
<evidence type="ECO:0000256" key="1">
    <source>
        <dbReference type="ARBA" id="ARBA00007905"/>
    </source>
</evidence>
<evidence type="ECO:0000256" key="5">
    <source>
        <dbReference type="PIRSR" id="PIRSR000097-3"/>
    </source>
</evidence>
<evidence type="ECO:0000256" key="2">
    <source>
        <dbReference type="ARBA" id="ARBA00023002"/>
    </source>
</evidence>
<dbReference type="PROSITE" id="PS00063">
    <property type="entry name" value="ALDOKETO_REDUCTASE_3"/>
    <property type="match status" value="1"/>
</dbReference>
<evidence type="ECO:0000256" key="4">
    <source>
        <dbReference type="PIRSR" id="PIRSR000097-2"/>
    </source>
</evidence>
<dbReference type="FunFam" id="3.20.20.100:FF:000014">
    <property type="entry name" value="NAD(P)-linked oxidoreductase superfamily protein"/>
    <property type="match status" value="1"/>
</dbReference>
<evidence type="ECO:0000313" key="7">
    <source>
        <dbReference type="Proteomes" id="UP000504607"/>
    </source>
</evidence>
<organism evidence="7 8">
    <name type="scientific">Elaeis guineensis var. tenera</name>
    <name type="common">Oil palm</name>
    <dbReference type="NCBI Taxonomy" id="51953"/>
    <lineage>
        <taxon>Eukaryota</taxon>
        <taxon>Viridiplantae</taxon>
        <taxon>Streptophyta</taxon>
        <taxon>Embryophyta</taxon>
        <taxon>Tracheophyta</taxon>
        <taxon>Spermatophyta</taxon>
        <taxon>Magnoliopsida</taxon>
        <taxon>Liliopsida</taxon>
        <taxon>Arecaceae</taxon>
        <taxon>Arecoideae</taxon>
        <taxon>Cocoseae</taxon>
        <taxon>Elaeidinae</taxon>
        <taxon>Elaeis</taxon>
    </lineage>
</organism>
<proteinExistence type="inferred from homology"/>
<dbReference type="InterPro" id="IPR020471">
    <property type="entry name" value="AKR"/>
</dbReference>
<dbReference type="KEGG" id="egu:105056367"/>
<dbReference type="Pfam" id="PF00248">
    <property type="entry name" value="Aldo_ket_red"/>
    <property type="match status" value="1"/>
</dbReference>
<dbReference type="PRINTS" id="PR00069">
    <property type="entry name" value="ALDKETRDTASE"/>
</dbReference>
<dbReference type="AlphaFoldDB" id="A0A6I9S4C6"/>
<accession>A0A6I9S4C6</accession>
<dbReference type="InterPro" id="IPR023210">
    <property type="entry name" value="NADP_OxRdtase_dom"/>
</dbReference>
<keyword evidence="7" id="KW-1185">Reference proteome</keyword>
<dbReference type="Proteomes" id="UP000504607">
    <property type="component" value="Chromosome 13"/>
</dbReference>
<feature type="active site" description="Proton donor" evidence="3">
    <location>
        <position position="54"/>
    </location>
</feature>
<feature type="domain" description="NADP-dependent oxidoreductase" evidence="6">
    <location>
        <begin position="18"/>
        <end position="286"/>
    </location>
</feature>
<dbReference type="InterPro" id="IPR044497">
    <property type="entry name" value="AKR4A/B"/>
</dbReference>
<dbReference type="GeneID" id="105056367"/>
<dbReference type="PROSITE" id="PS00798">
    <property type="entry name" value="ALDOKETO_REDUCTASE_1"/>
    <property type="match status" value="1"/>
</dbReference>